<sequence length="191" mass="21450">MSEVSKSNTKPSNLDPDTGRKMMYAMENWLACPNRFMEMFPRGTDFPMSPINEDLISRDNKCPSVNCIGQSMISNVHHGNNAPVEVYDQPNNSDYEMISSEKPQQANCLSQSSSFPNASISIDLFANQLMPNAHYGNNAPISVYDQPNNSDYEMISCGEPQQSHIVFQSSSFPNVCISIDQFSHQWMPNVH</sequence>
<dbReference type="EMBL" id="WVUK01000051">
    <property type="protein sequence ID" value="KAF7494862.1"/>
    <property type="molecule type" value="Genomic_DNA"/>
</dbReference>
<proteinExistence type="predicted"/>
<evidence type="ECO:0000313" key="1">
    <source>
        <dbReference type="EMBL" id="KAF7494862.1"/>
    </source>
</evidence>
<organism evidence="1">
    <name type="scientific">Sarcoptes scabiei</name>
    <name type="common">Itch mite</name>
    <name type="synonym">Acarus scabiei</name>
    <dbReference type="NCBI Taxonomy" id="52283"/>
    <lineage>
        <taxon>Eukaryota</taxon>
        <taxon>Metazoa</taxon>
        <taxon>Ecdysozoa</taxon>
        <taxon>Arthropoda</taxon>
        <taxon>Chelicerata</taxon>
        <taxon>Arachnida</taxon>
        <taxon>Acari</taxon>
        <taxon>Acariformes</taxon>
        <taxon>Sarcoptiformes</taxon>
        <taxon>Astigmata</taxon>
        <taxon>Psoroptidia</taxon>
        <taxon>Sarcoptoidea</taxon>
        <taxon>Sarcoptidae</taxon>
        <taxon>Sarcoptinae</taxon>
        <taxon>Sarcoptes</taxon>
    </lineage>
</organism>
<evidence type="ECO:0000313" key="2">
    <source>
        <dbReference type="EnsemblMetazoa" id="KAF7494862.1"/>
    </source>
</evidence>
<name>A0A834VET6_SARSC</name>
<dbReference type="EnsemblMetazoa" id="SSS_1492s_mrna">
    <property type="protein sequence ID" value="KAF7494862.1"/>
    <property type="gene ID" value="SSS_1492"/>
</dbReference>
<dbReference type="Proteomes" id="UP000070412">
    <property type="component" value="Unassembled WGS sequence"/>
</dbReference>
<reference evidence="3" key="1">
    <citation type="journal article" date="2020" name="PLoS Negl. Trop. Dis.">
        <title>High-quality nuclear genome for Sarcoptes scabiei-A critical resource for a neglected parasite.</title>
        <authorList>
            <person name="Korhonen P.K."/>
            <person name="Gasser R.B."/>
            <person name="Ma G."/>
            <person name="Wang T."/>
            <person name="Stroehlein A.J."/>
            <person name="Young N.D."/>
            <person name="Ang C.S."/>
            <person name="Fernando D.D."/>
            <person name="Lu H.C."/>
            <person name="Taylor S."/>
            <person name="Reynolds S.L."/>
            <person name="Mofiz E."/>
            <person name="Najaraj S.H."/>
            <person name="Gowda H."/>
            <person name="Madugundu A."/>
            <person name="Renuse S."/>
            <person name="Holt D."/>
            <person name="Pandey A."/>
            <person name="Papenfuss A.T."/>
            <person name="Fischer K."/>
        </authorList>
    </citation>
    <scope>NUCLEOTIDE SEQUENCE [LARGE SCALE GENOMIC DNA]</scope>
</reference>
<dbReference type="AlphaFoldDB" id="A0A834VET6"/>
<gene>
    <name evidence="1" type="ORF">SSS_1492</name>
</gene>
<protein>
    <submittedName>
        <fullName evidence="1 2">Uncharacterized protein</fullName>
    </submittedName>
</protein>
<keyword evidence="3" id="KW-1185">Reference proteome</keyword>
<reference evidence="1" key="2">
    <citation type="submission" date="2020-01" db="EMBL/GenBank/DDBJ databases">
        <authorList>
            <person name="Korhonen P.K.K."/>
            <person name="Guangxu M.G."/>
            <person name="Wang T.W."/>
            <person name="Stroehlein A.J.S."/>
            <person name="Young N.D."/>
            <person name="Ang C.-S.A."/>
            <person name="Fernando D.W.F."/>
            <person name="Lu H.L."/>
            <person name="Taylor S.T."/>
            <person name="Ehtesham M.E.M."/>
            <person name="Najaraj S.H.N."/>
            <person name="Harsha G.H.G."/>
            <person name="Madugundu A.M."/>
            <person name="Renuse S.R."/>
            <person name="Holt D.H."/>
            <person name="Pandey A.P."/>
            <person name="Papenfuss A.P."/>
            <person name="Gasser R.B.G."/>
            <person name="Fischer K.F."/>
        </authorList>
    </citation>
    <scope>NUCLEOTIDE SEQUENCE</scope>
    <source>
        <strain evidence="1">SSS_KF_BRIS2020</strain>
    </source>
</reference>
<evidence type="ECO:0000313" key="3">
    <source>
        <dbReference type="Proteomes" id="UP000070412"/>
    </source>
</evidence>
<reference evidence="2" key="3">
    <citation type="submission" date="2022-06" db="UniProtKB">
        <authorList>
            <consortium name="EnsemblMetazoa"/>
        </authorList>
    </citation>
    <scope>IDENTIFICATION</scope>
</reference>
<accession>A0A834VET6</accession>